<accession>A0A6C0HPF5</accession>
<keyword evidence="2" id="KW-0238">DNA-binding</keyword>
<proteinExistence type="inferred from homology"/>
<dbReference type="Pfam" id="PF00352">
    <property type="entry name" value="TBP"/>
    <property type="match status" value="1"/>
</dbReference>
<protein>
    <recommendedName>
        <fullName evidence="5">TATA-box binding protein</fullName>
    </recommendedName>
</protein>
<dbReference type="InterPro" id="IPR012295">
    <property type="entry name" value="TBP_dom_sf"/>
</dbReference>
<comment type="similarity">
    <text evidence="1">Belongs to the TBP family.</text>
</comment>
<evidence type="ECO:0008006" key="5">
    <source>
        <dbReference type="Google" id="ProtNLM"/>
    </source>
</evidence>
<dbReference type="SUPFAM" id="SSF55945">
    <property type="entry name" value="TATA-box binding protein-like"/>
    <property type="match status" value="1"/>
</dbReference>
<dbReference type="Gene3D" id="3.30.310.10">
    <property type="entry name" value="TATA-Binding Protein"/>
    <property type="match status" value="2"/>
</dbReference>
<reference evidence="4" key="1">
    <citation type="journal article" date="2020" name="Nature">
        <title>Giant virus diversity and host interactions through global metagenomics.</title>
        <authorList>
            <person name="Schulz F."/>
            <person name="Roux S."/>
            <person name="Paez-Espino D."/>
            <person name="Jungbluth S."/>
            <person name="Walsh D.A."/>
            <person name="Denef V.J."/>
            <person name="McMahon K.D."/>
            <person name="Konstantinidis K.T."/>
            <person name="Eloe-Fadrosh E.A."/>
            <person name="Kyrpides N.C."/>
            <person name="Woyke T."/>
        </authorList>
    </citation>
    <scope>NUCLEOTIDE SEQUENCE</scope>
    <source>
        <strain evidence="4">GVMAG-M-3300023184-160</strain>
    </source>
</reference>
<keyword evidence="3" id="KW-0804">Transcription</keyword>
<evidence type="ECO:0000256" key="2">
    <source>
        <dbReference type="ARBA" id="ARBA00023125"/>
    </source>
</evidence>
<evidence type="ECO:0000256" key="3">
    <source>
        <dbReference type="ARBA" id="ARBA00023163"/>
    </source>
</evidence>
<organism evidence="4">
    <name type="scientific">viral metagenome</name>
    <dbReference type="NCBI Taxonomy" id="1070528"/>
    <lineage>
        <taxon>unclassified sequences</taxon>
        <taxon>metagenomes</taxon>
        <taxon>organismal metagenomes</taxon>
    </lineage>
</organism>
<dbReference type="GO" id="GO:0006352">
    <property type="term" value="P:DNA-templated transcription initiation"/>
    <property type="evidence" value="ECO:0007669"/>
    <property type="project" value="InterPro"/>
</dbReference>
<dbReference type="AlphaFoldDB" id="A0A6C0HPF5"/>
<dbReference type="GO" id="GO:0003677">
    <property type="term" value="F:DNA binding"/>
    <property type="evidence" value="ECO:0007669"/>
    <property type="project" value="UniProtKB-KW"/>
</dbReference>
<name>A0A6C0HPF5_9ZZZZ</name>
<sequence>MGIEEDWLNFCRTDKETVVELKKRKEDIEVPTCGGLVISTKTKIIYLNQPIDLYPLFWNLPMISYDERDEGVIKKQIKFNFKDKEEVAQFERQYGEVTFFKKMKILNQIDNPNGRVPFKDVRKIDIGICRKDLARIHKKTEKSAFYNCFVFIYRMFVDNKFKEFHIKIFNSGKIEIPGIQDEAHVDLVVKRTMELFASFFPLSLFETHRETILINSNFGCNYYINRDELFVILKNQSVKCSYDPCSYPGIQCKYNLENGEVSFMIFRTGSVLIVGKCEEDELYRIYEFLKQIFAREFYKIYETNYEGLKKKSKKKMKKITIFQEYQETSESREKVI</sequence>
<dbReference type="InterPro" id="IPR000814">
    <property type="entry name" value="TBP"/>
</dbReference>
<dbReference type="EMBL" id="MN739993">
    <property type="protein sequence ID" value="QHT81833.1"/>
    <property type="molecule type" value="Genomic_DNA"/>
</dbReference>
<evidence type="ECO:0000313" key="4">
    <source>
        <dbReference type="EMBL" id="QHT81833.1"/>
    </source>
</evidence>
<evidence type="ECO:0000256" key="1">
    <source>
        <dbReference type="ARBA" id="ARBA00005560"/>
    </source>
</evidence>